<dbReference type="InterPro" id="IPR036452">
    <property type="entry name" value="Ribo_hydro-like"/>
</dbReference>
<reference evidence="2 3" key="1">
    <citation type="submission" date="2024-10" db="EMBL/GenBank/DDBJ databases">
        <title>Updated reference genomes for cyclostephanoid diatoms.</title>
        <authorList>
            <person name="Roberts W.R."/>
            <person name="Alverson A.J."/>
        </authorList>
    </citation>
    <scope>NUCLEOTIDE SEQUENCE [LARGE SCALE GENOMIC DNA]</scope>
    <source>
        <strain evidence="2 3">AJA276-08</strain>
    </source>
</reference>
<feature type="region of interest" description="Disordered" evidence="1">
    <location>
        <begin position="740"/>
        <end position="776"/>
    </location>
</feature>
<gene>
    <name evidence="2" type="ORF">ACHAW5_008963</name>
</gene>
<feature type="compositionally biased region" description="Basic and acidic residues" evidence="1">
    <location>
        <begin position="148"/>
        <end position="157"/>
    </location>
</feature>
<evidence type="ECO:0000313" key="3">
    <source>
        <dbReference type="Proteomes" id="UP001530315"/>
    </source>
</evidence>
<dbReference type="Gene3D" id="3.90.245.10">
    <property type="entry name" value="Ribonucleoside hydrolase-like"/>
    <property type="match status" value="3"/>
</dbReference>
<dbReference type="Proteomes" id="UP001530315">
    <property type="component" value="Unassembled WGS sequence"/>
</dbReference>
<dbReference type="SUPFAM" id="SSF53590">
    <property type="entry name" value="Nucleoside hydrolase"/>
    <property type="match status" value="1"/>
</dbReference>
<feature type="region of interest" description="Disordered" evidence="1">
    <location>
        <begin position="147"/>
        <end position="166"/>
    </location>
</feature>
<evidence type="ECO:0000256" key="1">
    <source>
        <dbReference type="SAM" id="MobiDB-lite"/>
    </source>
</evidence>
<feature type="region of interest" description="Disordered" evidence="1">
    <location>
        <begin position="621"/>
        <end position="647"/>
    </location>
</feature>
<dbReference type="EMBL" id="JALLAZ020001105">
    <property type="protein sequence ID" value="KAL3780634.1"/>
    <property type="molecule type" value="Genomic_DNA"/>
</dbReference>
<protein>
    <recommendedName>
        <fullName evidence="4">Inosine/uridine-preferring nucleoside hydrolase domain-containing protein</fullName>
    </recommendedName>
</protein>
<feature type="compositionally biased region" description="Polar residues" evidence="1">
    <location>
        <begin position="629"/>
        <end position="641"/>
    </location>
</feature>
<dbReference type="AlphaFoldDB" id="A0ABD3NYD0"/>
<proteinExistence type="predicted"/>
<feature type="compositionally biased region" description="Basic and acidic residues" evidence="1">
    <location>
        <begin position="53"/>
        <end position="80"/>
    </location>
</feature>
<sequence>MSTTSSTNLMIGAAAIAGLSAYWIATAYRETVKKDIDLLLARLEKMQQRLDGLEKRDEEMESSKDGKNECINVVRKDSKTKAKNAGSTRRRNQQQQVNQSNESNKDDDSNANVLPPPYEEESSVGSPPQTIVTKSKEDEATQFLLSRQELEVSHDSTKAQASTSSTSTYRTPVPIVLISDPGQDLDDEMMFIMARHLVNLKLISLEGVIANLSPSFARARLTRGTLDLLGLHRVPVGIGSDGGDLLGTYKSDDFEKTASSYIINENGEAARSLESGFRLLQRLYDAAPDVEYVDVDSEDIKDEIAGIRQVNELDDGDSNGRDIDNRGNNNMTSKKLVKGGLTIVITSSMKDIAIFARDNPTLFASKTREVVVMGGCKPVQITKSNTGLNRDDTSASQTLSQNSASNVWQTLSNTECEPDEANNNTFDLAASAFFYSQCQKMNITLTVVSRYAAYAAKVPRSVYDDLALTGSSIGWRLRHSQRCSIDQLWRRACSLDPEIRQGLPPRCDRKWFINTFCGGEDDPSRCSADTAWDLVTGFMQYDTIALFAAIPAVRELHFDPFVMPPLQPTRRQDSDGTKAKVVLGELFDAPERRSFVESSTIGNLIRRRCTDPGPVARAIARANEDNETIETPFQSPGSSTPEAYDRGTRNLIGLNDGEHNIRHPNLLVNLLRTGYRQGILCNHRTQPHIILHLQLRWDNLADTLLTCLMLRSLWDMSLASVLGVIVSIDPSDLNVSENQPDIADVSAVDDDEQTPSAGDFGDVYADDSTETDQSPTTLSDLAELIRDTLTSIGLAHVNFIVVSGKDMNEHKKLSAQAFYELYQSAPPIGVTLVLTATFSSVWSFAESHPNLFRNKTLRVVHTGGALVWPAERGWAAMPFANNKGDHENDNDGPNSENLTDEKILVPDPAAQNHRLDMSSARLFYKRSQALSVPMIILSRHVAKECCIPRNFFDVLGSHGGVVGRKIYDSERNSLLNLWKCSCAPSGSPARGNLPERCDASWFAEIFCAGTLASSEDEVWKSVEAVNLYSPIALLAALPGETLKSYFHTMSFPVRSATHHVIGLTEEVPRQNVMNPCDLRRLVVQSLLSAALANESVFGQDPPPMVPISCTRQWSIRMDHERRRPVSSRRDSLASSLISAISFPGGEAANEDDMWSFTEAARKDLFVRTLAKASKNAVMPPDKKRKFVIDMDYRIAASIGFIPPHALETVKQ</sequence>
<feature type="region of interest" description="Disordered" evidence="1">
    <location>
        <begin position="53"/>
        <end position="130"/>
    </location>
</feature>
<evidence type="ECO:0000313" key="2">
    <source>
        <dbReference type="EMBL" id="KAL3780634.1"/>
    </source>
</evidence>
<feature type="region of interest" description="Disordered" evidence="1">
    <location>
        <begin position="312"/>
        <end position="331"/>
    </location>
</feature>
<name>A0ABD3NYD0_9STRA</name>
<comment type="caution">
    <text evidence="2">The sequence shown here is derived from an EMBL/GenBank/DDBJ whole genome shotgun (WGS) entry which is preliminary data.</text>
</comment>
<accession>A0ABD3NYD0</accession>
<feature type="compositionally biased region" description="Low complexity" evidence="1">
    <location>
        <begin position="93"/>
        <end position="102"/>
    </location>
</feature>
<evidence type="ECO:0008006" key="4">
    <source>
        <dbReference type="Google" id="ProtNLM"/>
    </source>
</evidence>
<keyword evidence="3" id="KW-1185">Reference proteome</keyword>
<organism evidence="2 3">
    <name type="scientific">Stephanodiscus triporus</name>
    <dbReference type="NCBI Taxonomy" id="2934178"/>
    <lineage>
        <taxon>Eukaryota</taxon>
        <taxon>Sar</taxon>
        <taxon>Stramenopiles</taxon>
        <taxon>Ochrophyta</taxon>
        <taxon>Bacillariophyta</taxon>
        <taxon>Coscinodiscophyceae</taxon>
        <taxon>Thalassiosirophycidae</taxon>
        <taxon>Stephanodiscales</taxon>
        <taxon>Stephanodiscaceae</taxon>
        <taxon>Stephanodiscus</taxon>
    </lineage>
</organism>